<dbReference type="PANTHER" id="PTHR31342:SF7">
    <property type="entry name" value="PROTEIN CHUP1, CHLOROPLASTIC"/>
    <property type="match status" value="1"/>
</dbReference>
<feature type="coiled-coil region" evidence="2">
    <location>
        <begin position="110"/>
        <end position="216"/>
    </location>
</feature>
<feature type="coiled-coil region" evidence="2">
    <location>
        <begin position="245"/>
        <end position="326"/>
    </location>
</feature>
<evidence type="ECO:0008006" key="6">
    <source>
        <dbReference type="Google" id="ProtNLM"/>
    </source>
</evidence>
<feature type="compositionally biased region" description="Polar residues" evidence="3">
    <location>
        <begin position="36"/>
        <end position="48"/>
    </location>
</feature>
<dbReference type="GO" id="GO:0009707">
    <property type="term" value="C:chloroplast outer membrane"/>
    <property type="evidence" value="ECO:0007669"/>
    <property type="project" value="TreeGrafter"/>
</dbReference>
<sequence length="717" mass="82471">MVKLPMFVRLGFLLAASIAFYAVKQLSLKTPRHSSKSSPGNCEAQASNSDEDKEQSTCSKNCLKESREEEEVKLMNKIYNPAMRKLLNTGDDIFLEFEHLLMGEMEFPDAEKDLNEIERLRSLVKELEERELKLEGELLEYHGLKEQESTILELQKQLQMKSVEIDRLNITINAFEDEKRRLYEEVSRTVYVRKELEEAKNKIKEMQKKIQLEAKQAKGQLLLLKQQVSLLQSKEGEGLKIDVELEKSANVLKELELEVMELKRKNKELQIEKRELVMKLDAAEGRITYLSNLTESEVVSKVREEVLSLRHANEDLQKQVERLQMNRFNDVEELVYLRWVNACLRYELRNYQTPTGKVSARDLSRSMSPRSREIAKQLLLEYETHFSHPSSPGSEDFDTTATTNTTTTTTTSTDEPTSKKPSLIQKLKKFGRSKDKAHRVPELVELYPTLIKRESKNDSSPPFISSSSDASSNMIGELEHESSSNLTKENGCIDHQVKRDVETQGEFIQSLAAEVRAASFSRIDDLVAFVKWLDEELSFLVDERTVLKHFDWPEGKSAALREASFEYQDLTKLENQVSSFVDDPSLSWEAALKKMYDLLEKVEQCFYALLRTRDMAMSRYREFGIPTDWLLDSGVLGKIKILLVQLACTYMKRVALELDALRGGDKEPSREFLILQGVRFASRVHQLSGGFDGESMKAFEELRRRVHTQTGEVNQEG</sequence>
<organism evidence="4 5">
    <name type="scientific">Cuscuta europaea</name>
    <name type="common">European dodder</name>
    <dbReference type="NCBI Taxonomy" id="41803"/>
    <lineage>
        <taxon>Eukaryota</taxon>
        <taxon>Viridiplantae</taxon>
        <taxon>Streptophyta</taxon>
        <taxon>Embryophyta</taxon>
        <taxon>Tracheophyta</taxon>
        <taxon>Spermatophyta</taxon>
        <taxon>Magnoliopsida</taxon>
        <taxon>eudicotyledons</taxon>
        <taxon>Gunneridae</taxon>
        <taxon>Pentapetalae</taxon>
        <taxon>asterids</taxon>
        <taxon>lamiids</taxon>
        <taxon>Solanales</taxon>
        <taxon>Convolvulaceae</taxon>
        <taxon>Cuscuteae</taxon>
        <taxon>Cuscuta</taxon>
        <taxon>Cuscuta subgen. Cuscuta</taxon>
    </lineage>
</organism>
<dbReference type="GO" id="GO:0009902">
    <property type="term" value="P:chloroplast relocation"/>
    <property type="evidence" value="ECO:0007669"/>
    <property type="project" value="TreeGrafter"/>
</dbReference>
<feature type="region of interest" description="Disordered" evidence="3">
    <location>
        <begin position="386"/>
        <end position="423"/>
    </location>
</feature>
<dbReference type="EMBL" id="CAMAPE010000045">
    <property type="protein sequence ID" value="CAH9103592.1"/>
    <property type="molecule type" value="Genomic_DNA"/>
</dbReference>
<accession>A0A9P0ZLG0</accession>
<feature type="compositionally biased region" description="Low complexity" evidence="3">
    <location>
        <begin position="399"/>
        <end position="413"/>
    </location>
</feature>
<dbReference type="AlphaFoldDB" id="A0A9P0ZLG0"/>
<evidence type="ECO:0000256" key="3">
    <source>
        <dbReference type="SAM" id="MobiDB-lite"/>
    </source>
</evidence>
<reference evidence="4" key="1">
    <citation type="submission" date="2022-07" db="EMBL/GenBank/DDBJ databases">
        <authorList>
            <person name="Macas J."/>
            <person name="Novak P."/>
            <person name="Neumann P."/>
        </authorList>
    </citation>
    <scope>NUCLEOTIDE SEQUENCE</scope>
</reference>
<comment type="caution">
    <text evidence="4">The sequence shown here is derived from an EMBL/GenBank/DDBJ whole genome shotgun (WGS) entry which is preliminary data.</text>
</comment>
<keyword evidence="1 2" id="KW-0175">Coiled coil</keyword>
<dbReference type="PANTHER" id="PTHR31342">
    <property type="entry name" value="PROTEIN CHUP1, CHLOROPLASTIC"/>
    <property type="match status" value="1"/>
</dbReference>
<name>A0A9P0ZLG0_CUSEU</name>
<dbReference type="InterPro" id="IPR040265">
    <property type="entry name" value="CHUP1/IPGA1-like"/>
</dbReference>
<evidence type="ECO:0000313" key="5">
    <source>
        <dbReference type="Proteomes" id="UP001152484"/>
    </source>
</evidence>
<evidence type="ECO:0000313" key="4">
    <source>
        <dbReference type="EMBL" id="CAH9103592.1"/>
    </source>
</evidence>
<gene>
    <name evidence="4" type="ORF">CEURO_LOCUS16191</name>
</gene>
<proteinExistence type="predicted"/>
<evidence type="ECO:0000256" key="2">
    <source>
        <dbReference type="SAM" id="Coils"/>
    </source>
</evidence>
<feature type="region of interest" description="Disordered" evidence="3">
    <location>
        <begin position="31"/>
        <end position="58"/>
    </location>
</feature>
<dbReference type="OrthoDB" id="1917273at2759"/>
<evidence type="ECO:0000256" key="1">
    <source>
        <dbReference type="ARBA" id="ARBA00023054"/>
    </source>
</evidence>
<dbReference type="Proteomes" id="UP001152484">
    <property type="component" value="Unassembled WGS sequence"/>
</dbReference>
<protein>
    <recommendedName>
        <fullName evidence="6">Protein CHUP1, chloroplastic</fullName>
    </recommendedName>
</protein>
<feature type="compositionally biased region" description="Low complexity" evidence="3">
    <location>
        <begin position="458"/>
        <end position="473"/>
    </location>
</feature>
<keyword evidence="5" id="KW-1185">Reference proteome</keyword>
<feature type="region of interest" description="Disordered" evidence="3">
    <location>
        <begin position="456"/>
        <end position="489"/>
    </location>
</feature>